<reference evidence="1 2" key="1">
    <citation type="journal article" date="2022" name="Genome Biol. Evol.">
        <title>The Spruce Budworm Genome: Reconstructing the Evolutionary History of Antifreeze Proteins.</title>
        <authorList>
            <person name="Beliveau C."/>
            <person name="Gagne P."/>
            <person name="Picq S."/>
            <person name="Vernygora O."/>
            <person name="Keeling C.I."/>
            <person name="Pinkney K."/>
            <person name="Doucet D."/>
            <person name="Wen F."/>
            <person name="Johnston J.S."/>
            <person name="Maaroufi H."/>
            <person name="Boyle B."/>
            <person name="Laroche J."/>
            <person name="Dewar K."/>
            <person name="Juretic N."/>
            <person name="Blackburn G."/>
            <person name="Nisole A."/>
            <person name="Brunet B."/>
            <person name="Brandao M."/>
            <person name="Lumley L."/>
            <person name="Duan J."/>
            <person name="Quan G."/>
            <person name="Lucarotti C.J."/>
            <person name="Roe A.D."/>
            <person name="Sperling F.A.H."/>
            <person name="Levesque R.C."/>
            <person name="Cusson M."/>
        </authorList>
    </citation>
    <scope>NUCLEOTIDE SEQUENCE [LARGE SCALE GENOMIC DNA]</scope>
    <source>
        <strain evidence="1">Glfc:IPQL:Cfum</strain>
    </source>
</reference>
<protein>
    <submittedName>
        <fullName evidence="1">Uncharacterized protein</fullName>
    </submittedName>
</protein>
<proteinExistence type="predicted"/>
<organism evidence="1 2">
    <name type="scientific">Choristoneura fumiferana</name>
    <name type="common">Spruce budworm moth</name>
    <name type="synonym">Archips fumiferana</name>
    <dbReference type="NCBI Taxonomy" id="7141"/>
    <lineage>
        <taxon>Eukaryota</taxon>
        <taxon>Metazoa</taxon>
        <taxon>Ecdysozoa</taxon>
        <taxon>Arthropoda</taxon>
        <taxon>Hexapoda</taxon>
        <taxon>Insecta</taxon>
        <taxon>Pterygota</taxon>
        <taxon>Neoptera</taxon>
        <taxon>Endopterygota</taxon>
        <taxon>Lepidoptera</taxon>
        <taxon>Glossata</taxon>
        <taxon>Ditrysia</taxon>
        <taxon>Tortricoidea</taxon>
        <taxon>Tortricidae</taxon>
        <taxon>Tortricinae</taxon>
        <taxon>Choristoneura</taxon>
    </lineage>
</organism>
<dbReference type="EMBL" id="CM046115">
    <property type="protein sequence ID" value="KAI8440953.1"/>
    <property type="molecule type" value="Genomic_DNA"/>
</dbReference>
<gene>
    <name evidence="1" type="ORF">MSG28_009246</name>
</gene>
<name>A0ACC0KWU7_CHOFU</name>
<dbReference type="Proteomes" id="UP001064048">
    <property type="component" value="Chromosome 15"/>
</dbReference>
<comment type="caution">
    <text evidence="1">The sequence shown here is derived from an EMBL/GenBank/DDBJ whole genome shotgun (WGS) entry which is preliminary data.</text>
</comment>
<accession>A0ACC0KWU7</accession>
<evidence type="ECO:0000313" key="1">
    <source>
        <dbReference type="EMBL" id="KAI8440953.1"/>
    </source>
</evidence>
<keyword evidence="2" id="KW-1185">Reference proteome</keyword>
<sequence>HLHPNDSRQLPKEILPHFRFVLHKTRHRRPEWSRPLSSVDPLDLISIINEQKIRSSNQPTQTDDPAILVQEKLAMISDFAKEKVFWTRKMNLKLVKYIHSKPNIWNPKHPKYTSVEFRDQTYAEFAAKYGNEFTGQAVYKVNWHLWEPCQFLMKVNRRAKCATSNAQGLDNGDSEKVDISLCSTKEENEWSSDGIASENSATNTNSDCTSIVNNLVRIFKGVQNDAFGLEHTKNGKIGRAINRKLSQMNSYDAARVSSKIMEIIMLYDENSPLNPNKLKSGNNIHTFLVNVSPISQYHTLLCPSVNLCLPQVVTEDSLKLAIEVKFLAQDRRHLEWIPNLFDTFTNKTSELTDYVKSKGNAISNFYVEKVKKRIVSYLGVKNSRSLQPIDEDEPTRVKRRFDEYITTSQANSLELFDSIAPATVKYECTDNDPSIHMTTPQLIALHGYNSESHTVVTDDGYILTVHRIPYSKYALNTSSPKKTVLLHHGLLGSSADWVIPGPGKGLAYVLSDAGYDVWMANVRGNTYSRAHISYSIDSFAFWNFTFHEVSQHDLPAVIDHVMKTKGWDVKINYIGHSMGTTVLFALLSTKTQYNHVLRAGYALAPVAFMTEVKSPIRLLAKYADNIVYLLKLLGQNEFLPQNAVLRWLSKHACEINHYEEAICENSMFVLCGHDEKQFNKTLMPIILGHVPAGASTRTLVHYAQEIRNAGRFQQFDYGAAGNMRQYGSLVPPEYPLHNITLPIALFGSENDWLASDVDVTNLYTKLANPIEHYIVPLKEFNHIDFLWAIDAPKLVYAKLLQLLEEGVEKIQKEGRKNINIEEIQPGNMKVWSDPFDRKKTQSE</sequence>
<feature type="non-terminal residue" evidence="1">
    <location>
        <position position="1"/>
    </location>
</feature>
<evidence type="ECO:0000313" key="2">
    <source>
        <dbReference type="Proteomes" id="UP001064048"/>
    </source>
</evidence>